<dbReference type="SUPFAM" id="SSF53448">
    <property type="entry name" value="Nucleotide-diphospho-sugar transferases"/>
    <property type="match status" value="1"/>
</dbReference>
<gene>
    <name evidence="3" type="ORF">LZ538_07925</name>
</gene>
<dbReference type="InterPro" id="IPR029044">
    <property type="entry name" value="Nucleotide-diphossugar_trans"/>
</dbReference>
<dbReference type="EMBL" id="JAMGBE010000002">
    <property type="protein sequence ID" value="MCL6729983.1"/>
    <property type="molecule type" value="Genomic_DNA"/>
</dbReference>
<evidence type="ECO:0000259" key="2">
    <source>
        <dbReference type="Pfam" id="PF12804"/>
    </source>
</evidence>
<protein>
    <submittedName>
        <fullName evidence="3">Nucleotidyltransferase family protein</fullName>
    </submittedName>
</protein>
<dbReference type="InterPro" id="IPR025877">
    <property type="entry name" value="MobA-like_NTP_Trfase"/>
</dbReference>
<evidence type="ECO:0000313" key="3">
    <source>
        <dbReference type="EMBL" id="MCL6729983.1"/>
    </source>
</evidence>
<feature type="domain" description="MobA-like NTP transferase" evidence="2">
    <location>
        <begin position="5"/>
        <end position="129"/>
    </location>
</feature>
<accession>A0ABT0S2A1</accession>
<evidence type="ECO:0000256" key="1">
    <source>
        <dbReference type="ARBA" id="ARBA00022842"/>
    </source>
</evidence>
<dbReference type="Gene3D" id="3.90.550.10">
    <property type="entry name" value="Spore Coat Polysaccharide Biosynthesis Protein SpsA, Chain A"/>
    <property type="match status" value="1"/>
</dbReference>
<evidence type="ECO:0000313" key="4">
    <source>
        <dbReference type="Proteomes" id="UP001165342"/>
    </source>
</evidence>
<proteinExistence type="predicted"/>
<dbReference type="Proteomes" id="UP001165342">
    <property type="component" value="Unassembled WGS sequence"/>
</dbReference>
<dbReference type="Pfam" id="PF12804">
    <property type="entry name" value="NTP_transf_3"/>
    <property type="match status" value="1"/>
</dbReference>
<keyword evidence="4" id="KW-1185">Reference proteome</keyword>
<dbReference type="RefSeq" id="WP_249831446.1">
    <property type="nucleotide sequence ID" value="NZ_JAMGBE010000002.1"/>
</dbReference>
<organism evidence="3 4">
    <name type="scientific">Sphingomonas hankyongi</name>
    <dbReference type="NCBI Taxonomy" id="2908209"/>
    <lineage>
        <taxon>Bacteria</taxon>
        <taxon>Pseudomonadati</taxon>
        <taxon>Pseudomonadota</taxon>
        <taxon>Alphaproteobacteria</taxon>
        <taxon>Sphingomonadales</taxon>
        <taxon>Sphingomonadaceae</taxon>
        <taxon>Sphingomonas</taxon>
    </lineage>
</organism>
<reference evidence="3" key="1">
    <citation type="submission" date="2022-05" db="EMBL/GenBank/DDBJ databases">
        <authorList>
            <person name="Jo J.-H."/>
            <person name="Im W.-T."/>
        </authorList>
    </citation>
    <scope>NUCLEOTIDE SEQUENCE</scope>
    <source>
        <strain evidence="3">SE220</strain>
    </source>
</reference>
<keyword evidence="1" id="KW-0460">Magnesium</keyword>
<name>A0ABT0S2A1_9SPHN</name>
<comment type="caution">
    <text evidence="3">The sequence shown here is derived from an EMBL/GenBank/DDBJ whole genome shotgun (WGS) entry which is preliminary data.</text>
</comment>
<sequence length="254" mass="27564">MTYTAVVLAGSRPGRDAFAERHGAAYKALIPVSGEPMVSRPVRALLDSDRIGSVMVLTQAPDAIQAALPDDERVKVRASSATIASTMLDLCWDPSTQWPLLVTTADHALLDTATVDEFCDGAEGRDLAVGLVEQSSLLRRLPGTRRTWLKFRGGAYTGANLFVLRSPRVAPVIEYWRSVEQDRKKGWRIVSMLGLPTLLGVALRLLTVDQALGRLGRRFNLKVGSVRLSNPLAGVDVDKPDDHALAEAIIEGRA</sequence>